<name>A0A1Q9D6M9_SYMMI</name>
<dbReference type="AlphaFoldDB" id="A0A1Q9D6M9"/>
<proteinExistence type="predicted"/>
<reference evidence="1 2" key="1">
    <citation type="submission" date="2016-02" db="EMBL/GenBank/DDBJ databases">
        <title>Genome analysis of coral dinoflagellate symbionts highlights evolutionary adaptations to a symbiotic lifestyle.</title>
        <authorList>
            <person name="Aranda M."/>
            <person name="Li Y."/>
            <person name="Liew Y.J."/>
            <person name="Baumgarten S."/>
            <person name="Simakov O."/>
            <person name="Wilson M."/>
            <person name="Piel J."/>
            <person name="Ashoor H."/>
            <person name="Bougouffa S."/>
            <person name="Bajic V.B."/>
            <person name="Ryu T."/>
            <person name="Ravasi T."/>
            <person name="Bayer T."/>
            <person name="Micklem G."/>
            <person name="Kim H."/>
            <person name="Bhak J."/>
            <person name="Lajeunesse T.C."/>
            <person name="Voolstra C.R."/>
        </authorList>
    </citation>
    <scope>NUCLEOTIDE SEQUENCE [LARGE SCALE GENOMIC DNA]</scope>
    <source>
        <strain evidence="1 2">CCMP2467</strain>
    </source>
</reference>
<evidence type="ECO:0000313" key="2">
    <source>
        <dbReference type="Proteomes" id="UP000186817"/>
    </source>
</evidence>
<keyword evidence="2" id="KW-1185">Reference proteome</keyword>
<gene>
    <name evidence="1" type="ORF">AK812_SmicGene27525</name>
</gene>
<dbReference type="EMBL" id="LSRX01000692">
    <property type="protein sequence ID" value="OLP90825.1"/>
    <property type="molecule type" value="Genomic_DNA"/>
</dbReference>
<evidence type="ECO:0000313" key="1">
    <source>
        <dbReference type="EMBL" id="OLP90825.1"/>
    </source>
</evidence>
<comment type="caution">
    <text evidence="1">The sequence shown here is derived from an EMBL/GenBank/DDBJ whole genome shotgun (WGS) entry which is preliminary data.</text>
</comment>
<dbReference type="Proteomes" id="UP000186817">
    <property type="component" value="Unassembled WGS sequence"/>
</dbReference>
<sequence>MRWTSELAFELWVEAGVALTCCASPGLVLTGRALMSEKPGMWTGIGLTDKGPIPLAKYQGNDVGRTGLAAEVKETVKGKETLGDGPGVVLLRLTHRRSSALAVITESRSLGMDGIIPIEARFHVIHATMPITSPLLRMLKQGTWDIGYQVPSGYFVYTVCLDVAIYLCDGQETGRPLKGLAGHFCPGFHSAWILPQLFGRTFLQLTLSCAIVSLALRRYTTHAASADTAGTAPKKRTTYCTESTLAPCAPIGPSAVRAKRRCRPAQGEDLLVLLNDEKCTFTAAGTLACAQSRATRMGRTRTRRGELVEVPPTVASARLDPFGGVTEAAVTLANASVGTGPHDMTFIVKLPNVRMAVSQEAAGLGVPAAPHLGAEHNQRRGFGGLQAKTGAPGRAATCRAGPASASPVPPSIFCRVVHMASSCPRAKAADAEEGMVRMAWLARGEAQGSKSSHAHWRSGSLGSWQLVEQPFLGPCLDEGRVPQQRTKDNYASLGIRLVASPDIITKFRDPRRSEASFGCDDPGLAQVRSDVTLVLNSALKHTITCAVCKLPASLASGI</sequence>
<protein>
    <submittedName>
        <fullName evidence="1">Uncharacterized protein</fullName>
    </submittedName>
</protein>
<accession>A0A1Q9D6M9</accession>
<organism evidence="1 2">
    <name type="scientific">Symbiodinium microadriaticum</name>
    <name type="common">Dinoflagellate</name>
    <name type="synonym">Zooxanthella microadriatica</name>
    <dbReference type="NCBI Taxonomy" id="2951"/>
    <lineage>
        <taxon>Eukaryota</taxon>
        <taxon>Sar</taxon>
        <taxon>Alveolata</taxon>
        <taxon>Dinophyceae</taxon>
        <taxon>Suessiales</taxon>
        <taxon>Symbiodiniaceae</taxon>
        <taxon>Symbiodinium</taxon>
    </lineage>
</organism>